<comment type="caution">
    <text evidence="1">The sequence shown here is derived from an EMBL/GenBank/DDBJ whole genome shotgun (WGS) entry which is preliminary data.</text>
</comment>
<keyword evidence="2" id="KW-1185">Reference proteome</keyword>
<dbReference type="EMBL" id="JYDL01000014">
    <property type="protein sequence ID" value="KRX25049.1"/>
    <property type="molecule type" value="Genomic_DNA"/>
</dbReference>
<reference evidence="1 2" key="1">
    <citation type="submission" date="2015-01" db="EMBL/GenBank/DDBJ databases">
        <title>Evolution of Trichinella species and genotypes.</title>
        <authorList>
            <person name="Korhonen P.K."/>
            <person name="Edoardo P."/>
            <person name="Giuseppe L.R."/>
            <person name="Gasser R.B."/>
        </authorList>
    </citation>
    <scope>NUCLEOTIDE SEQUENCE [LARGE SCALE GENOMIC DNA]</scope>
    <source>
        <strain evidence="1">ISS37</strain>
    </source>
</reference>
<protein>
    <submittedName>
        <fullName evidence="1">Uncharacterized protein</fullName>
    </submittedName>
</protein>
<organism evidence="1 2">
    <name type="scientific">Trichinella nelsoni</name>
    <dbReference type="NCBI Taxonomy" id="6336"/>
    <lineage>
        <taxon>Eukaryota</taxon>
        <taxon>Metazoa</taxon>
        <taxon>Ecdysozoa</taxon>
        <taxon>Nematoda</taxon>
        <taxon>Enoplea</taxon>
        <taxon>Dorylaimia</taxon>
        <taxon>Trichinellida</taxon>
        <taxon>Trichinellidae</taxon>
        <taxon>Trichinella</taxon>
    </lineage>
</organism>
<name>A0A0V0SE40_9BILA</name>
<proteinExistence type="predicted"/>
<dbReference type="Proteomes" id="UP000054630">
    <property type="component" value="Unassembled WGS sequence"/>
</dbReference>
<dbReference type="AlphaFoldDB" id="A0A0V0SE40"/>
<accession>A0A0V0SE40</accession>
<gene>
    <name evidence="1" type="ORF">T07_12023</name>
</gene>
<sequence>MDLNVSLNFKLIKCVLLKEKICQTLKNALINVSNGMHFVTAPCFIQQEEKAIWQSYVTS</sequence>
<dbReference type="OrthoDB" id="10548223at2759"/>
<evidence type="ECO:0000313" key="2">
    <source>
        <dbReference type="Proteomes" id="UP000054630"/>
    </source>
</evidence>
<evidence type="ECO:0000313" key="1">
    <source>
        <dbReference type="EMBL" id="KRX25049.1"/>
    </source>
</evidence>